<organism evidence="3 4">
    <name type="scientific">Leishmania martiniquensis</name>
    <dbReference type="NCBI Taxonomy" id="1580590"/>
    <lineage>
        <taxon>Eukaryota</taxon>
        <taxon>Discoba</taxon>
        <taxon>Euglenozoa</taxon>
        <taxon>Kinetoplastea</taxon>
        <taxon>Metakinetoplastina</taxon>
        <taxon>Trypanosomatida</taxon>
        <taxon>Trypanosomatidae</taxon>
        <taxon>Leishmaniinae</taxon>
        <taxon>Leishmania</taxon>
    </lineage>
</organism>
<evidence type="ECO:0000256" key="2">
    <source>
        <dbReference type="SAM" id="SignalP"/>
    </source>
</evidence>
<dbReference type="RefSeq" id="XP_067174418.1">
    <property type="nucleotide sequence ID" value="XM_067318313.1"/>
</dbReference>
<dbReference type="Proteomes" id="UP000673552">
    <property type="component" value="Chromosome 36"/>
</dbReference>
<keyword evidence="1" id="KW-0812">Transmembrane</keyword>
<feature type="signal peptide" evidence="2">
    <location>
        <begin position="1"/>
        <end position="20"/>
    </location>
</feature>
<keyword evidence="1" id="KW-1133">Transmembrane helix</keyword>
<evidence type="ECO:0000313" key="3">
    <source>
        <dbReference type="EMBL" id="KAG5464481.1"/>
    </source>
</evidence>
<protein>
    <submittedName>
        <fullName evidence="3">Uncharacterized protein</fullName>
    </submittedName>
</protein>
<proteinExistence type="predicted"/>
<dbReference type="KEGG" id="lmat:92510825"/>
<dbReference type="AlphaFoldDB" id="A0A836K8Y7"/>
<dbReference type="EMBL" id="JAFEUZ010000036">
    <property type="protein sequence ID" value="KAG5464481.1"/>
    <property type="molecule type" value="Genomic_DNA"/>
</dbReference>
<dbReference type="OrthoDB" id="261894at2759"/>
<name>A0A836K8Y7_9TRYP</name>
<evidence type="ECO:0000256" key="1">
    <source>
        <dbReference type="SAM" id="Phobius"/>
    </source>
</evidence>
<dbReference type="GeneID" id="92510825"/>
<accession>A0A836K8Y7</accession>
<gene>
    <name evidence="3" type="ORF">LSCM1_00671</name>
</gene>
<feature type="transmembrane region" description="Helical" evidence="1">
    <location>
        <begin position="36"/>
        <end position="57"/>
    </location>
</feature>
<keyword evidence="4" id="KW-1185">Reference proteome</keyword>
<keyword evidence="1" id="KW-0472">Membrane</keyword>
<reference evidence="3 4" key="1">
    <citation type="submission" date="2021-03" db="EMBL/GenBank/DDBJ databases">
        <title>Leishmania (Mundinia) martiniquensis Genome sequencing and assembly.</title>
        <authorList>
            <person name="Almutairi H."/>
            <person name="Gatherer D."/>
        </authorList>
    </citation>
    <scope>NUCLEOTIDE SEQUENCE [LARGE SCALE GENOMIC DNA]</scope>
    <source>
        <strain evidence="3">LSCM1</strain>
    </source>
</reference>
<sequence length="77" mass="7782">MMRAVVFPLIASLVSTMCFAAGAKVVKDTNVTIAMSSTAATGITVGIALVGVLIFAVGMMQGIQISDTITESATEAS</sequence>
<feature type="chain" id="PRO_5032932768" evidence="2">
    <location>
        <begin position="21"/>
        <end position="77"/>
    </location>
</feature>
<keyword evidence="2" id="KW-0732">Signal</keyword>
<comment type="caution">
    <text evidence="3">The sequence shown here is derived from an EMBL/GenBank/DDBJ whole genome shotgun (WGS) entry which is preliminary data.</text>
</comment>
<evidence type="ECO:0000313" key="4">
    <source>
        <dbReference type="Proteomes" id="UP000673552"/>
    </source>
</evidence>